<keyword evidence="2" id="KW-0614">Plasmid</keyword>
<geneLocation type="plasmid" evidence="2">
    <name>unnamed2</name>
</geneLocation>
<feature type="domain" description="NIPSNAP" evidence="1">
    <location>
        <begin position="126"/>
        <end position="203"/>
    </location>
</feature>
<dbReference type="SUPFAM" id="SSF54909">
    <property type="entry name" value="Dimeric alpha+beta barrel"/>
    <property type="match status" value="2"/>
</dbReference>
<dbReference type="Gene3D" id="3.30.70.100">
    <property type="match status" value="2"/>
</dbReference>
<proteinExistence type="predicted"/>
<dbReference type="InterPro" id="IPR011008">
    <property type="entry name" value="Dimeric_a/b-barrel"/>
</dbReference>
<dbReference type="EMBL" id="CP016619">
    <property type="protein sequence ID" value="ANY84680.1"/>
    <property type="molecule type" value="Genomic_DNA"/>
</dbReference>
<evidence type="ECO:0000313" key="2">
    <source>
        <dbReference type="EMBL" id="ANY84680.1"/>
    </source>
</evidence>
<gene>
    <name evidence="2" type="ORF">BB934_41725</name>
</gene>
<protein>
    <recommendedName>
        <fullName evidence="1">NIPSNAP domain-containing protein</fullName>
    </recommendedName>
</protein>
<dbReference type="InterPro" id="IPR012577">
    <property type="entry name" value="NIPSNAP"/>
</dbReference>
<organism evidence="2">
    <name type="scientific">Microvirga ossetica</name>
    <dbReference type="NCBI Taxonomy" id="1882682"/>
    <lineage>
        <taxon>Bacteria</taxon>
        <taxon>Pseudomonadati</taxon>
        <taxon>Pseudomonadota</taxon>
        <taxon>Alphaproteobacteria</taxon>
        <taxon>Hyphomicrobiales</taxon>
        <taxon>Methylobacteriaceae</taxon>
        <taxon>Microvirga</taxon>
    </lineage>
</organism>
<evidence type="ECO:0000259" key="1">
    <source>
        <dbReference type="Pfam" id="PF07978"/>
    </source>
</evidence>
<dbReference type="OrthoDB" id="9812037at2"/>
<feature type="domain" description="NIPSNAP" evidence="1">
    <location>
        <begin position="3"/>
        <end position="105"/>
    </location>
</feature>
<dbReference type="Pfam" id="PF07978">
    <property type="entry name" value="NIPSNAP"/>
    <property type="match status" value="2"/>
</dbReference>
<reference evidence="2" key="1">
    <citation type="submission" date="2016-07" db="EMBL/GenBank/DDBJ databases">
        <title>Microvirga ossetica sp. nov. a new species of rhizobia isolated from root nodules of the legume species Vicia alpestris Steven originated from North Ossetia region in the Caucasus.</title>
        <authorList>
            <person name="Safronova V.I."/>
            <person name="Kuznetsova I.G."/>
            <person name="Sazanova A.L."/>
            <person name="Belimov A."/>
            <person name="Andronov E."/>
            <person name="Osledkin Y.S."/>
            <person name="Onishchuk O.P."/>
            <person name="Kurchak O.N."/>
            <person name="Shaposhnikov A.I."/>
            <person name="Willems A."/>
            <person name="Tikhonovich I.A."/>
        </authorList>
    </citation>
    <scope>NUCLEOTIDE SEQUENCE [LARGE SCALE GENOMIC DNA]</scope>
    <source>
        <strain evidence="2">V5/3M</strain>
        <plasmid evidence="2">unnamed2</plasmid>
    </source>
</reference>
<dbReference type="KEGG" id="moc:BB934_41725"/>
<sequence length="233" mass="25791">MFYELRMYHAVPGRLAELVERIGKILPPFFKRHGFPPRLGQWTVSAGPSMPMLIWLLCWPQGFTQRSASFAGLGADPEWQAIRLTTNGLGEMVRKYDLRILTPSPAWARPSATDGLPPEPVDAELFELRVYDVPVGFLAAANEILTASHLPSLAACGATILGVFENQTGPSTPGITMLLGWQNFEERRKGLRRFESLPEVRSTEALNILGSSACVLLEASPFGRPNHHLWPAM</sequence>
<dbReference type="RefSeq" id="WP_099515545.1">
    <property type="nucleotide sequence ID" value="NZ_CP016619.1"/>
</dbReference>
<accession>A0A1B2EXG2</accession>
<name>A0A1B2EXG2_9HYPH</name>
<dbReference type="AlphaFoldDB" id="A0A1B2EXG2"/>